<dbReference type="Proteomes" id="UP000295814">
    <property type="component" value="Unassembled WGS sequence"/>
</dbReference>
<accession>A0A562Y8L9</accession>
<protein>
    <submittedName>
        <fullName evidence="1">Uncharacterized protein</fullName>
    </submittedName>
</protein>
<dbReference type="EMBL" id="SMZJ02000020">
    <property type="protein sequence ID" value="TWO30426.1"/>
    <property type="molecule type" value="Genomic_DNA"/>
</dbReference>
<evidence type="ECO:0000313" key="2">
    <source>
        <dbReference type="Proteomes" id="UP000295814"/>
    </source>
</evidence>
<keyword evidence="2" id="KW-1185">Reference proteome</keyword>
<proteinExistence type="predicted"/>
<reference evidence="1 2" key="1">
    <citation type="submission" date="2019-07" db="EMBL/GenBank/DDBJ databases">
        <title>Seonamhaeicola sp. W255 draft genome.</title>
        <authorList>
            <person name="Zhang X.-Y."/>
            <person name="Zhang R."/>
            <person name="Zhong Y.-L."/>
            <person name="Du Z.-J."/>
        </authorList>
    </citation>
    <scope>NUCLEOTIDE SEQUENCE [LARGE SCALE GENOMIC DNA]</scope>
    <source>
        <strain evidence="1 2">W255</strain>
    </source>
</reference>
<dbReference type="AlphaFoldDB" id="A0A562Y8L9"/>
<name>A0A562Y8L9_9FLAO</name>
<organism evidence="1 2">
    <name type="scientific">Seonamhaeicola sediminis</name>
    <dbReference type="NCBI Taxonomy" id="2528206"/>
    <lineage>
        <taxon>Bacteria</taxon>
        <taxon>Pseudomonadati</taxon>
        <taxon>Bacteroidota</taxon>
        <taxon>Flavobacteriia</taxon>
        <taxon>Flavobacteriales</taxon>
        <taxon>Flavobacteriaceae</taxon>
    </lineage>
</organism>
<sequence>MKRKFPKLFASVKDVLIAKKDIIGNENQKLAKVGDEFIVEEIVEYGFDLKSVKNPEILIRFLNSELKEYFSLKIK</sequence>
<dbReference type="RefSeq" id="WP_133357595.1">
    <property type="nucleotide sequence ID" value="NZ_SMZJ02000020.1"/>
</dbReference>
<gene>
    <name evidence="1" type="ORF">E1J38_014720</name>
</gene>
<comment type="caution">
    <text evidence="1">The sequence shown here is derived from an EMBL/GenBank/DDBJ whole genome shotgun (WGS) entry which is preliminary data.</text>
</comment>
<evidence type="ECO:0000313" key="1">
    <source>
        <dbReference type="EMBL" id="TWO30426.1"/>
    </source>
</evidence>